<evidence type="ECO:0000313" key="3">
    <source>
        <dbReference type="Proteomes" id="UP000466442"/>
    </source>
</evidence>
<keyword evidence="3" id="KW-1185">Reference proteome</keyword>
<feature type="domain" description="C2H2-type" evidence="1">
    <location>
        <begin position="128"/>
        <end position="146"/>
    </location>
</feature>
<dbReference type="InterPro" id="IPR036236">
    <property type="entry name" value="Znf_C2H2_sf"/>
</dbReference>
<dbReference type="Pfam" id="PF00096">
    <property type="entry name" value="zf-C2H2"/>
    <property type="match status" value="2"/>
</dbReference>
<dbReference type="SMART" id="SM00355">
    <property type="entry name" value="ZnF_C2H2"/>
    <property type="match status" value="3"/>
</dbReference>
<name>A0A6A4JFA3_APOLU</name>
<dbReference type="SUPFAM" id="SSF57667">
    <property type="entry name" value="beta-beta-alpha zinc fingers"/>
    <property type="match status" value="1"/>
</dbReference>
<dbReference type="Proteomes" id="UP000466442">
    <property type="component" value="Unassembled WGS sequence"/>
</dbReference>
<evidence type="ECO:0000259" key="1">
    <source>
        <dbReference type="PROSITE" id="PS50157"/>
    </source>
</evidence>
<sequence length="192" mass="22357">MDGLVVCSQSLARVVLADLRCPDKVKKDHCYTQEAGVRCGSCGKAYRHKFHLQRHMNHECGKEPQLQCPFSALNGTSPSTTHRPLLCGYIATESTNLCNLKLELSQMKQYRNNLNKRLKKQINSRGLYECEICKKVFSRSQSLLRHYSQECEAFMKDRQQNCPFCPFRCEYKRTFVEHLIAHHQKVLIQFQK</sequence>
<dbReference type="PROSITE" id="PS50157">
    <property type="entry name" value="ZINC_FINGER_C2H2_2"/>
    <property type="match status" value="2"/>
</dbReference>
<organism evidence="2 3">
    <name type="scientific">Apolygus lucorum</name>
    <name type="common">Small green plant bug</name>
    <name type="synonym">Lygocoris lucorum</name>
    <dbReference type="NCBI Taxonomy" id="248454"/>
    <lineage>
        <taxon>Eukaryota</taxon>
        <taxon>Metazoa</taxon>
        <taxon>Ecdysozoa</taxon>
        <taxon>Arthropoda</taxon>
        <taxon>Hexapoda</taxon>
        <taxon>Insecta</taxon>
        <taxon>Pterygota</taxon>
        <taxon>Neoptera</taxon>
        <taxon>Paraneoptera</taxon>
        <taxon>Hemiptera</taxon>
        <taxon>Heteroptera</taxon>
        <taxon>Panheteroptera</taxon>
        <taxon>Cimicomorpha</taxon>
        <taxon>Miridae</taxon>
        <taxon>Mirini</taxon>
        <taxon>Apolygus</taxon>
    </lineage>
</organism>
<evidence type="ECO:0000313" key="2">
    <source>
        <dbReference type="EMBL" id="KAF6202949.1"/>
    </source>
</evidence>
<dbReference type="EMBL" id="WIXP02000011">
    <property type="protein sequence ID" value="KAF6202949.1"/>
    <property type="molecule type" value="Genomic_DNA"/>
</dbReference>
<comment type="caution">
    <text evidence="2">The sequence shown here is derived from an EMBL/GenBank/DDBJ whole genome shotgun (WGS) entry which is preliminary data.</text>
</comment>
<protein>
    <recommendedName>
        <fullName evidence="1">C2H2-type domain-containing protein</fullName>
    </recommendedName>
</protein>
<dbReference type="AlphaFoldDB" id="A0A6A4JFA3"/>
<feature type="domain" description="C2H2-type" evidence="1">
    <location>
        <begin position="37"/>
        <end position="64"/>
    </location>
</feature>
<reference evidence="2" key="1">
    <citation type="journal article" date="2021" name="Mol. Ecol. Resour.">
        <title>Apolygus lucorum genome provides insights into omnivorousness and mesophyll feeding.</title>
        <authorList>
            <person name="Liu Y."/>
            <person name="Liu H."/>
            <person name="Wang H."/>
            <person name="Huang T."/>
            <person name="Liu B."/>
            <person name="Yang B."/>
            <person name="Yin L."/>
            <person name="Li B."/>
            <person name="Zhang Y."/>
            <person name="Zhang S."/>
            <person name="Jiang F."/>
            <person name="Zhang X."/>
            <person name="Ren Y."/>
            <person name="Wang B."/>
            <person name="Wang S."/>
            <person name="Lu Y."/>
            <person name="Wu K."/>
            <person name="Fan W."/>
            <person name="Wang G."/>
        </authorList>
    </citation>
    <scope>NUCLEOTIDE SEQUENCE</scope>
    <source>
        <strain evidence="2">12Hb</strain>
    </source>
</reference>
<gene>
    <name evidence="2" type="ORF">GE061_003356</name>
</gene>
<proteinExistence type="predicted"/>
<dbReference type="Gene3D" id="3.30.160.60">
    <property type="entry name" value="Classic Zinc Finger"/>
    <property type="match status" value="1"/>
</dbReference>
<dbReference type="InterPro" id="IPR013087">
    <property type="entry name" value="Znf_C2H2_type"/>
</dbReference>
<dbReference type="OrthoDB" id="6571533at2759"/>
<accession>A0A6A4JFA3</accession>